<gene>
    <name evidence="5" type="ORF">SBAD_LOCUS11239</name>
</gene>
<dbReference type="Gene3D" id="3.60.20.10">
    <property type="entry name" value="Glutamine Phosphoribosylpyrophosphate, subunit 1, domain 1"/>
    <property type="match status" value="1"/>
</dbReference>
<reference evidence="7" key="1">
    <citation type="submission" date="2016-06" db="UniProtKB">
        <authorList>
            <consortium name="WormBaseParasite"/>
        </authorList>
    </citation>
    <scope>IDENTIFICATION</scope>
</reference>
<dbReference type="GO" id="GO:0005839">
    <property type="term" value="C:proteasome core complex"/>
    <property type="evidence" value="ECO:0007669"/>
    <property type="project" value="InterPro"/>
</dbReference>
<dbReference type="InterPro" id="IPR029055">
    <property type="entry name" value="Ntn_hydrolases_N"/>
</dbReference>
<evidence type="ECO:0000256" key="4">
    <source>
        <dbReference type="ARBA" id="ARBA00026071"/>
    </source>
</evidence>
<dbReference type="WBParaSite" id="SBAD_0001162301-mRNA-1">
    <property type="protein sequence ID" value="SBAD_0001162301-mRNA-1"/>
    <property type="gene ID" value="SBAD_0001162301"/>
</dbReference>
<keyword evidence="2" id="KW-0963">Cytoplasm</keyword>
<keyword evidence="3" id="KW-0647">Proteasome</keyword>
<dbReference type="EMBL" id="UZAM01015305">
    <property type="protein sequence ID" value="VDP38237.1"/>
    <property type="molecule type" value="Genomic_DNA"/>
</dbReference>
<evidence type="ECO:0000256" key="2">
    <source>
        <dbReference type="ARBA" id="ARBA00022490"/>
    </source>
</evidence>
<dbReference type="InterPro" id="IPR001353">
    <property type="entry name" value="Proteasome_sua/b"/>
</dbReference>
<organism evidence="7">
    <name type="scientific">Soboliphyme baturini</name>
    <dbReference type="NCBI Taxonomy" id="241478"/>
    <lineage>
        <taxon>Eukaryota</taxon>
        <taxon>Metazoa</taxon>
        <taxon>Ecdysozoa</taxon>
        <taxon>Nematoda</taxon>
        <taxon>Enoplea</taxon>
        <taxon>Dorylaimia</taxon>
        <taxon>Dioctophymatida</taxon>
        <taxon>Dioctophymatoidea</taxon>
        <taxon>Soboliphymatidae</taxon>
        <taxon>Soboliphyme</taxon>
    </lineage>
</organism>
<reference evidence="5 6" key="2">
    <citation type="submission" date="2018-11" db="EMBL/GenBank/DDBJ databases">
        <authorList>
            <consortium name="Pathogen Informatics"/>
        </authorList>
    </citation>
    <scope>NUCLEOTIDE SEQUENCE [LARGE SCALE GENOMIC DNA]</scope>
</reference>
<evidence type="ECO:0000256" key="1">
    <source>
        <dbReference type="ARBA" id="ARBA00004123"/>
    </source>
</evidence>
<comment type="subcellular location">
    <subcellularLocation>
        <location evidence="1">Nucleus</location>
    </subcellularLocation>
</comment>
<dbReference type="GO" id="GO:0051603">
    <property type="term" value="P:proteolysis involved in protein catabolic process"/>
    <property type="evidence" value="ECO:0007669"/>
    <property type="project" value="InterPro"/>
</dbReference>
<evidence type="ECO:0000313" key="5">
    <source>
        <dbReference type="EMBL" id="VDP38237.1"/>
    </source>
</evidence>
<evidence type="ECO:0000313" key="6">
    <source>
        <dbReference type="Proteomes" id="UP000270296"/>
    </source>
</evidence>
<dbReference type="Proteomes" id="UP000270296">
    <property type="component" value="Unassembled WGS sequence"/>
</dbReference>
<dbReference type="Pfam" id="PF00227">
    <property type="entry name" value="Proteasome"/>
    <property type="match status" value="1"/>
</dbReference>
<keyword evidence="6" id="KW-1185">Reference proteome</keyword>
<sequence>MTVSSAAQLLSRTLYYKRFFPYYVGALVAGIDEEGHGAVYGYDPIGTIELVPFASQGAGSPLIEPFFDNQISWRNQPLETKAPLTKEKAQQIMCDAFRAVAERETSTGDSIHLVVIQQGEKTEESFVKIRND</sequence>
<dbReference type="OrthoDB" id="268479at2759"/>
<dbReference type="PANTHER" id="PTHR32194:SF2">
    <property type="entry name" value="PROTEASOME SUBUNIT BETA TYPE-1"/>
    <property type="match status" value="1"/>
</dbReference>
<evidence type="ECO:0000313" key="7">
    <source>
        <dbReference type="WBParaSite" id="SBAD_0001162301-mRNA-1"/>
    </source>
</evidence>
<dbReference type="GO" id="GO:0005634">
    <property type="term" value="C:nucleus"/>
    <property type="evidence" value="ECO:0007669"/>
    <property type="project" value="UniProtKB-SubCell"/>
</dbReference>
<dbReference type="GO" id="GO:0005737">
    <property type="term" value="C:cytoplasm"/>
    <property type="evidence" value="ECO:0007669"/>
    <property type="project" value="TreeGrafter"/>
</dbReference>
<dbReference type="InterPro" id="IPR023333">
    <property type="entry name" value="Proteasome_suB-type"/>
</dbReference>
<evidence type="ECO:0000256" key="3">
    <source>
        <dbReference type="ARBA" id="ARBA00022942"/>
    </source>
</evidence>
<protein>
    <submittedName>
        <fullName evidence="7">Proteasome endopeptidase complex</fullName>
    </submittedName>
</protein>
<dbReference type="SUPFAM" id="SSF56235">
    <property type="entry name" value="N-terminal nucleophile aminohydrolases (Ntn hydrolases)"/>
    <property type="match status" value="1"/>
</dbReference>
<dbReference type="AlphaFoldDB" id="A0A183J5U1"/>
<accession>A0A183J5U1</accession>
<proteinExistence type="predicted"/>
<comment type="subunit">
    <text evidence="4">The 26S proteasome consists of a 20S proteasome core and two 19S regulatory subunits. The 20S proteasome core is composed of 28 subunits that are arranged in four stacked rings, resulting in a barrel-shaped structure. The two end rings are each formed by seven alpha subunits, and the two central rings are each formed by seven beta subunits. The catalytic chamber with the active sites is on the inside of the barrel.</text>
</comment>
<name>A0A183J5U1_9BILA</name>
<dbReference type="PANTHER" id="PTHR32194">
    <property type="entry name" value="METALLOPROTEASE TLDD"/>
    <property type="match status" value="1"/>
</dbReference>